<organism evidence="4 5">
    <name type="scientific">Planococcus salinus</name>
    <dbReference type="NCBI Taxonomy" id="1848460"/>
    <lineage>
        <taxon>Bacteria</taxon>
        <taxon>Bacillati</taxon>
        <taxon>Bacillota</taxon>
        <taxon>Bacilli</taxon>
        <taxon>Bacillales</taxon>
        <taxon>Caryophanaceae</taxon>
        <taxon>Planococcus</taxon>
    </lineage>
</organism>
<sequence>MSNHKKNFPINNENGYTLAIVLMILMVFSVIGVSLMAVSSTSMKLSAGERKDQAVYYIAESGAALTMAELQQLVNALSETATIKSSDDFFTEFEDEVLSKTWNFDEFEKNQGESVMAEVTVKTEEPSKDSNSRSYQIISTGNIGERDRIVEHSFKVTFREGEGISIPNNLGIYSKDKFLLTNGTVIGDIIIDSAEAKGIEVTGNPTIVGNIFIPHTANNNVLEAEDWWINNNNPKMIKHNQNFTFPLPVFPDSFPREYKKMPNMQVSGHKVVDKGNINITHYSVADYIMPLMENYEFNNIIFNSNRKLTFDIGNRDVSIVVNKIEGGGHLHIKGTGTLTIYLKDNINIGGHLNPTGDNNLFIYVGPSANPQNPKTIVSSDYAKFNASIYAKDANVKLIGSAGLNGHIITGGKSVEVTGGTSAAANGTVVYAPEAHVELTGSGKLLGSVISKSLKISGGAKIEGKDPSINDIPFFFEGNNDSQGAELESLLIKEITN</sequence>
<dbReference type="Pfam" id="PF14341">
    <property type="entry name" value="PilX_N"/>
    <property type="match status" value="1"/>
</dbReference>
<feature type="transmembrane region" description="Helical" evidence="1">
    <location>
        <begin position="16"/>
        <end position="38"/>
    </location>
</feature>
<gene>
    <name evidence="4" type="ORF">EEX84_00590</name>
</gene>
<dbReference type="Pfam" id="PF23981">
    <property type="entry name" value="DUF7305"/>
    <property type="match status" value="1"/>
</dbReference>
<dbReference type="EMBL" id="RIAX01000001">
    <property type="protein sequence ID" value="RNF40886.1"/>
    <property type="molecule type" value="Genomic_DNA"/>
</dbReference>
<keyword evidence="5" id="KW-1185">Reference proteome</keyword>
<comment type="caution">
    <text evidence="4">The sequence shown here is derived from an EMBL/GenBank/DDBJ whole genome shotgun (WGS) entry which is preliminary data.</text>
</comment>
<dbReference type="RefSeq" id="WP_123163636.1">
    <property type="nucleotide sequence ID" value="NZ_RIAX01000001.1"/>
</dbReference>
<evidence type="ECO:0000313" key="4">
    <source>
        <dbReference type="EMBL" id="RNF40886.1"/>
    </source>
</evidence>
<accession>A0A3M8PAZ8</accession>
<proteinExistence type="predicted"/>
<name>A0A3M8PAZ8_9BACL</name>
<evidence type="ECO:0000313" key="5">
    <source>
        <dbReference type="Proteomes" id="UP000275473"/>
    </source>
</evidence>
<reference evidence="4 5" key="1">
    <citation type="journal article" date="2018" name="Int. J. Syst. Evol. Microbiol.">
        <title>Planococcus salinus sp. nov., a moderately halophilic bacterium isolated from a saline-alkali soil.</title>
        <authorList>
            <person name="Gan L."/>
        </authorList>
    </citation>
    <scope>NUCLEOTIDE SEQUENCE [LARGE SCALE GENOMIC DNA]</scope>
    <source>
        <strain evidence="4 5">LCB217</strain>
    </source>
</reference>
<keyword evidence="1" id="KW-0472">Membrane</keyword>
<evidence type="ECO:0000259" key="2">
    <source>
        <dbReference type="Pfam" id="PF14341"/>
    </source>
</evidence>
<keyword evidence="1" id="KW-0812">Transmembrane</keyword>
<dbReference type="Proteomes" id="UP000275473">
    <property type="component" value="Unassembled WGS sequence"/>
</dbReference>
<dbReference type="InterPro" id="IPR025746">
    <property type="entry name" value="PilX_N_dom"/>
</dbReference>
<evidence type="ECO:0000256" key="1">
    <source>
        <dbReference type="SAM" id="Phobius"/>
    </source>
</evidence>
<dbReference type="OrthoDB" id="2163447at2"/>
<keyword evidence="1" id="KW-1133">Transmembrane helix</keyword>
<feature type="domain" description="DUF7305" evidence="3">
    <location>
        <begin position="305"/>
        <end position="412"/>
    </location>
</feature>
<dbReference type="InterPro" id="IPR055729">
    <property type="entry name" value="DUF7305"/>
</dbReference>
<evidence type="ECO:0000259" key="3">
    <source>
        <dbReference type="Pfam" id="PF23981"/>
    </source>
</evidence>
<dbReference type="AlphaFoldDB" id="A0A3M8PAZ8"/>
<protein>
    <submittedName>
        <fullName evidence="4">Uncharacterized protein</fullName>
    </submittedName>
</protein>
<feature type="domain" description="Type 4 fimbrial biogenesis protein PilX N-terminal" evidence="2">
    <location>
        <begin position="15"/>
        <end position="62"/>
    </location>
</feature>